<accession>A0A7V8N253</accession>
<evidence type="ECO:0000313" key="2">
    <source>
        <dbReference type="Proteomes" id="UP000530186"/>
    </source>
</evidence>
<dbReference type="EMBL" id="JACBNY010000016">
    <property type="protein sequence ID" value="MBA0017181.1"/>
    <property type="molecule type" value="Genomic_DNA"/>
</dbReference>
<proteinExistence type="predicted"/>
<organism evidence="1 2">
    <name type="scientific">Pseudolactococcus laudensis</name>
    <dbReference type="NCBI Taxonomy" id="1494461"/>
    <lineage>
        <taxon>Bacteria</taxon>
        <taxon>Bacillati</taxon>
        <taxon>Bacillota</taxon>
        <taxon>Bacilli</taxon>
        <taxon>Lactobacillales</taxon>
        <taxon>Streptococcaceae</taxon>
        <taxon>Pseudolactococcus</taxon>
    </lineage>
</organism>
<dbReference type="GeneID" id="303195582"/>
<dbReference type="RefSeq" id="WP_180747310.1">
    <property type="nucleotide sequence ID" value="NZ_JACBNY010000016.1"/>
</dbReference>
<reference evidence="1 2" key="1">
    <citation type="submission" date="2020-07" db="EMBL/GenBank/DDBJ databases">
        <authorList>
            <person name="Hilgarth M."/>
            <person name="Werum V."/>
            <person name="Vogel R.F."/>
        </authorList>
    </citation>
    <scope>NUCLEOTIDE SEQUENCE [LARGE SCALE GENOMIC DNA]</scope>
    <source>
        <strain evidence="1 2">DSM 28961</strain>
    </source>
</reference>
<dbReference type="AlphaFoldDB" id="A0A7V8N253"/>
<dbReference type="Proteomes" id="UP000530186">
    <property type="component" value="Unassembled WGS sequence"/>
</dbReference>
<keyword evidence="2" id="KW-1185">Reference proteome</keyword>
<name>A0A7V8N253_9LACT</name>
<evidence type="ECO:0000313" key="1">
    <source>
        <dbReference type="EMBL" id="MBA0017181.1"/>
    </source>
</evidence>
<comment type="caution">
    <text evidence="1">The sequence shown here is derived from an EMBL/GenBank/DDBJ whole genome shotgun (WGS) entry which is preliminary data.</text>
</comment>
<protein>
    <submittedName>
        <fullName evidence="1">Uncharacterized protein</fullName>
    </submittedName>
</protein>
<sequence>MILTIALLCSIIGGVVGYVIARYVVGKWISNLVLEKLQDAINDFEYTNRKD</sequence>
<gene>
    <name evidence="1" type="ORF">HZR21_08635</name>
</gene>